<evidence type="ECO:0000313" key="1">
    <source>
        <dbReference type="EMBL" id="ODQ47445.1"/>
    </source>
</evidence>
<dbReference type="AlphaFoldDB" id="A0A1E3NMT8"/>
<sequence length="89" mass="9950">MQLMGNNGLQSLFKFYSRLNQLPSQGAVSGVLASENNAISVHYTLTKGDEVPPQSGYDYDLFYNYEVQFGEIEVKNGYLMDCVENSTPL</sequence>
<dbReference type="EMBL" id="KV454002">
    <property type="protein sequence ID" value="ODQ47445.1"/>
    <property type="molecule type" value="Genomic_DNA"/>
</dbReference>
<name>A0A1E3NMT8_9ASCO</name>
<keyword evidence="2" id="KW-1185">Reference proteome</keyword>
<dbReference type="RefSeq" id="XP_019018558.1">
    <property type="nucleotide sequence ID" value="XM_019160806.1"/>
</dbReference>
<evidence type="ECO:0000313" key="2">
    <source>
        <dbReference type="Proteomes" id="UP000094455"/>
    </source>
</evidence>
<protein>
    <submittedName>
        <fullName evidence="1">Uncharacterized protein</fullName>
    </submittedName>
</protein>
<dbReference type="Proteomes" id="UP000094455">
    <property type="component" value="Unassembled WGS sequence"/>
</dbReference>
<organism evidence="1 2">
    <name type="scientific">Pichia membranifaciens NRRL Y-2026</name>
    <dbReference type="NCBI Taxonomy" id="763406"/>
    <lineage>
        <taxon>Eukaryota</taxon>
        <taxon>Fungi</taxon>
        <taxon>Dikarya</taxon>
        <taxon>Ascomycota</taxon>
        <taxon>Saccharomycotina</taxon>
        <taxon>Pichiomycetes</taxon>
        <taxon>Pichiales</taxon>
        <taxon>Pichiaceae</taxon>
        <taxon>Pichia</taxon>
    </lineage>
</organism>
<reference evidence="1 2" key="1">
    <citation type="journal article" date="2016" name="Proc. Natl. Acad. Sci. U.S.A.">
        <title>Comparative genomics of biotechnologically important yeasts.</title>
        <authorList>
            <person name="Riley R."/>
            <person name="Haridas S."/>
            <person name="Wolfe K.H."/>
            <person name="Lopes M.R."/>
            <person name="Hittinger C.T."/>
            <person name="Goeker M."/>
            <person name="Salamov A.A."/>
            <person name="Wisecaver J.H."/>
            <person name="Long T.M."/>
            <person name="Calvey C.H."/>
            <person name="Aerts A.L."/>
            <person name="Barry K.W."/>
            <person name="Choi C."/>
            <person name="Clum A."/>
            <person name="Coughlan A.Y."/>
            <person name="Deshpande S."/>
            <person name="Douglass A.P."/>
            <person name="Hanson S.J."/>
            <person name="Klenk H.-P."/>
            <person name="LaButti K.M."/>
            <person name="Lapidus A."/>
            <person name="Lindquist E.A."/>
            <person name="Lipzen A.M."/>
            <person name="Meier-Kolthoff J.P."/>
            <person name="Ohm R.A."/>
            <person name="Otillar R.P."/>
            <person name="Pangilinan J.L."/>
            <person name="Peng Y."/>
            <person name="Rokas A."/>
            <person name="Rosa C.A."/>
            <person name="Scheuner C."/>
            <person name="Sibirny A.A."/>
            <person name="Slot J.C."/>
            <person name="Stielow J.B."/>
            <person name="Sun H."/>
            <person name="Kurtzman C.P."/>
            <person name="Blackwell M."/>
            <person name="Grigoriev I.V."/>
            <person name="Jeffries T.W."/>
        </authorList>
    </citation>
    <scope>NUCLEOTIDE SEQUENCE [LARGE SCALE GENOMIC DNA]</scope>
    <source>
        <strain evidence="1 2">NRRL Y-2026</strain>
    </source>
</reference>
<proteinExistence type="predicted"/>
<accession>A0A1E3NMT8</accession>
<dbReference type="GeneID" id="30177493"/>
<gene>
    <name evidence="1" type="ORF">PICMEDRAFT_15395</name>
</gene>
<dbReference type="OrthoDB" id="4079943at2759"/>